<evidence type="ECO:0000313" key="5">
    <source>
        <dbReference type="EMBL" id="SHN46891.1"/>
    </source>
</evidence>
<feature type="region of interest" description="Disordered" evidence="3">
    <location>
        <begin position="1"/>
        <end position="24"/>
    </location>
</feature>
<keyword evidence="2" id="KW-0660">Purine salvage</keyword>
<sequence>MRSTVSPVSSVPLSVGRSEGSVTPADPDLRERLLTAFRWIDPGEWCDHLLTDRSGWWRDPVILDRIGPALAALSPAQPTVVVAPATSGFLLGPLVARAAGVGFVEAYRDLSGAELADDLITRSSGPGHDGRPVVLGVRSRHLGSDDSVLVVDDWVETGAQLSALAEIISAAGARYLGAAVIVDGAQLPVRDRLGVRGLVREVELDHRRRS</sequence>
<dbReference type="Gene3D" id="3.40.50.2020">
    <property type="match status" value="1"/>
</dbReference>
<dbReference type="GO" id="GO:0016757">
    <property type="term" value="F:glycosyltransferase activity"/>
    <property type="evidence" value="ECO:0007669"/>
    <property type="project" value="UniProtKB-KW"/>
</dbReference>
<feature type="compositionally biased region" description="Low complexity" evidence="3">
    <location>
        <begin position="1"/>
        <end position="15"/>
    </location>
</feature>
<reference evidence="5 6" key="1">
    <citation type="submission" date="2016-11" db="EMBL/GenBank/DDBJ databases">
        <authorList>
            <person name="Jaros S."/>
            <person name="Januszkiewicz K."/>
            <person name="Wedrychowicz H."/>
        </authorList>
    </citation>
    <scope>NUCLEOTIDE SEQUENCE [LARGE SCALE GENOMIC DNA]</scope>
    <source>
        <strain evidence="5 6">DSM 46144</strain>
    </source>
</reference>
<dbReference type="AlphaFoldDB" id="A0A1M7RL68"/>
<dbReference type="InterPro" id="IPR029057">
    <property type="entry name" value="PRTase-like"/>
</dbReference>
<keyword evidence="5" id="KW-0328">Glycosyltransferase</keyword>
<evidence type="ECO:0000313" key="6">
    <source>
        <dbReference type="Proteomes" id="UP000184440"/>
    </source>
</evidence>
<name>A0A1M7RL68_9ACTN</name>
<evidence type="ECO:0000256" key="1">
    <source>
        <dbReference type="ARBA" id="ARBA00022679"/>
    </source>
</evidence>
<dbReference type="OrthoDB" id="7740853at2"/>
<evidence type="ECO:0000256" key="3">
    <source>
        <dbReference type="SAM" id="MobiDB-lite"/>
    </source>
</evidence>
<keyword evidence="1 5" id="KW-0808">Transferase</keyword>
<evidence type="ECO:0000259" key="4">
    <source>
        <dbReference type="Pfam" id="PF00156"/>
    </source>
</evidence>
<dbReference type="GO" id="GO:0006166">
    <property type="term" value="P:purine ribonucleoside salvage"/>
    <property type="evidence" value="ECO:0007669"/>
    <property type="project" value="UniProtKB-KW"/>
</dbReference>
<dbReference type="EMBL" id="FRCS01000018">
    <property type="protein sequence ID" value="SHN46891.1"/>
    <property type="molecule type" value="Genomic_DNA"/>
</dbReference>
<dbReference type="InterPro" id="IPR000836">
    <property type="entry name" value="PRTase_dom"/>
</dbReference>
<dbReference type="SUPFAM" id="SSF53271">
    <property type="entry name" value="PRTase-like"/>
    <property type="match status" value="1"/>
</dbReference>
<dbReference type="STRING" id="134849.SAMN05443668_118124"/>
<dbReference type="PANTHER" id="PTHR43864">
    <property type="entry name" value="HYPOXANTHINE/GUANINE PHOSPHORIBOSYLTRANSFERASE"/>
    <property type="match status" value="1"/>
</dbReference>
<organism evidence="5 6">
    <name type="scientific">Cryptosporangium aurantiacum</name>
    <dbReference type="NCBI Taxonomy" id="134849"/>
    <lineage>
        <taxon>Bacteria</taxon>
        <taxon>Bacillati</taxon>
        <taxon>Actinomycetota</taxon>
        <taxon>Actinomycetes</taxon>
        <taxon>Cryptosporangiales</taxon>
        <taxon>Cryptosporangiaceae</taxon>
        <taxon>Cryptosporangium</taxon>
    </lineage>
</organism>
<dbReference type="PANTHER" id="PTHR43864:SF1">
    <property type="entry name" value="XANTHINE PHOSPHORIBOSYLTRANSFERASE"/>
    <property type="match status" value="1"/>
</dbReference>
<protein>
    <submittedName>
        <fullName evidence="5">Adenine phosphoribosyltransferase</fullName>
    </submittedName>
</protein>
<dbReference type="Proteomes" id="UP000184440">
    <property type="component" value="Unassembled WGS sequence"/>
</dbReference>
<keyword evidence="6" id="KW-1185">Reference proteome</keyword>
<accession>A0A1M7RL68</accession>
<proteinExistence type="predicted"/>
<dbReference type="InterPro" id="IPR050118">
    <property type="entry name" value="Pur/Pyrimidine_PRTase"/>
</dbReference>
<dbReference type="CDD" id="cd06223">
    <property type="entry name" value="PRTases_typeI"/>
    <property type="match status" value="1"/>
</dbReference>
<dbReference type="Pfam" id="PF00156">
    <property type="entry name" value="Pribosyltran"/>
    <property type="match status" value="1"/>
</dbReference>
<feature type="domain" description="Phosphoribosyltransferase" evidence="4">
    <location>
        <begin position="76"/>
        <end position="192"/>
    </location>
</feature>
<evidence type="ECO:0000256" key="2">
    <source>
        <dbReference type="ARBA" id="ARBA00022726"/>
    </source>
</evidence>
<gene>
    <name evidence="5" type="ORF">SAMN05443668_118124</name>
</gene>